<gene>
    <name evidence="3" type="ORF">HBO33_08435</name>
</gene>
<comment type="caution">
    <text evidence="3">The sequence shown here is derived from an EMBL/GenBank/DDBJ whole genome shotgun (WGS) entry which is preliminary data.</text>
</comment>
<feature type="compositionally biased region" description="Polar residues" evidence="1">
    <location>
        <begin position="780"/>
        <end position="790"/>
    </location>
</feature>
<feature type="region of interest" description="Disordered" evidence="1">
    <location>
        <begin position="752"/>
        <end position="790"/>
    </location>
</feature>
<dbReference type="RefSeq" id="WP_130898208.1">
    <property type="nucleotide sequence ID" value="NZ_CBCRYT010000088.1"/>
</dbReference>
<accession>A0A7Y1MMY2</accession>
<dbReference type="AlphaFoldDB" id="A0A7Y1MMY2"/>
<feature type="compositionally biased region" description="Polar residues" evidence="1">
    <location>
        <begin position="24"/>
        <end position="33"/>
    </location>
</feature>
<dbReference type="GeneID" id="70103782"/>
<feature type="domain" description="Dermonecrotic toxin N-terminal" evidence="2">
    <location>
        <begin position="158"/>
        <end position="451"/>
    </location>
</feature>
<dbReference type="OrthoDB" id="8031060at2"/>
<name>A0A7Y1MMY2_9PSED</name>
<protein>
    <recommendedName>
        <fullName evidence="2">Dermonecrotic toxin N-terminal domain-containing protein</fullName>
    </recommendedName>
</protein>
<evidence type="ECO:0000313" key="3">
    <source>
        <dbReference type="EMBL" id="NNA95189.1"/>
    </source>
</evidence>
<dbReference type="InterPro" id="IPR046673">
    <property type="entry name" value="ToxA_N"/>
</dbReference>
<evidence type="ECO:0000313" key="4">
    <source>
        <dbReference type="Proteomes" id="UP000542111"/>
    </source>
</evidence>
<evidence type="ECO:0000259" key="2">
    <source>
        <dbReference type="Pfam" id="PF20178"/>
    </source>
</evidence>
<organism evidence="3 4">
    <name type="scientific">Pseudomonas gessardii</name>
    <dbReference type="NCBI Taxonomy" id="78544"/>
    <lineage>
        <taxon>Bacteria</taxon>
        <taxon>Pseudomonadati</taxon>
        <taxon>Pseudomonadota</taxon>
        <taxon>Gammaproteobacteria</taxon>
        <taxon>Pseudomonadales</taxon>
        <taxon>Pseudomonadaceae</taxon>
        <taxon>Pseudomonas</taxon>
    </lineage>
</organism>
<dbReference type="Pfam" id="PF20178">
    <property type="entry name" value="ToxA_N"/>
    <property type="match status" value="1"/>
</dbReference>
<dbReference type="Proteomes" id="UP000542111">
    <property type="component" value="Unassembled WGS sequence"/>
</dbReference>
<reference evidence="3 4" key="1">
    <citation type="journal article" date="2020" name="Front. Microbiol.">
        <title>Genetic Organization of the aprX-lipA2 Operon Affects the Proteolytic Potential of Pseudomonas Species in Milk.</title>
        <authorList>
            <person name="Maier C."/>
            <person name="Huptas C."/>
            <person name="von Neubeck M."/>
            <person name="Scherer S."/>
            <person name="Wenning M."/>
            <person name="Lucking G."/>
        </authorList>
    </citation>
    <scope>NUCLEOTIDE SEQUENCE [LARGE SCALE GENOMIC DNA]</scope>
    <source>
        <strain evidence="3 4">G4779</strain>
    </source>
</reference>
<evidence type="ECO:0000256" key="1">
    <source>
        <dbReference type="SAM" id="MobiDB-lite"/>
    </source>
</evidence>
<proteinExistence type="predicted"/>
<feature type="region of interest" description="Disordered" evidence="1">
    <location>
        <begin position="627"/>
        <end position="660"/>
    </location>
</feature>
<sequence>MSLSIQNFSLPAYQTFAPADESRPVTSTSTGQSPPRAGSSDLDHRNALTLTLAGLEEGITTGRVSNEHILPALQAAKVQLAPDAQHSGPTLQVSLAQYITANGWSLPQNREELIQLRQTLSSLAPASTSNAYAVITERVAKANAEKAKFKTMALGTAAAFPDVRKEAKKRAEEIVFQLTGTHVDADKTYLNRFNGSQSAATVTGWEHMNEEPSSSISLTDAVLKNFSESDGVPGSLDSQAGLYKDGPGQSTKGGYGAHNQIPLAPSSFMKALWESDFQTTMSGKIDSFWKGHAEDYRTVQKGIFLYKASAQLKSQEAKLPAERALQPPEHEFTRSDYRRLMKAVTGEEITEEQPLTVEKLQAKSPVTGDVQAHAFDINGFQSSDIVRFTLPGEGPAKYVNGRPDGVQILYIPDAQPAFLKFASLEKMDQWVSDQAKTPQSLTALESHFSLADRQNRETGGFGGALFTAIVPLISLAPDIRPKKGLDATLEYLGTGSVSNQEGNVIDRGNFAIKGDVFSHMADLGQQRMKDDADTAIKSNSEVTRDTWLNDISVGAQLLLKLAPLGAPVAAAAVLTGLTEVVLGSEKEASGDTQAERHDGASKTFDGMLNTLFSSIGVGSAAEDPFALPKEEPLGIDPPLESAPEPASGPGDIGSEASNRLQPSQAGNISAYAVEDGESLLAKSTVNTKGIYQYKDETGTDRWFIRYTDQSGVAKTYEVRSDFKLSDNYVEIIDPQTRKTVLTVEADANNEWIPSRTVGGNKKTGKNMSAGQERPAGQGALASSSTANQPLANHQDWQSIVDSGTYNGKPVYIHYTSKEGAEAIARERSINDLARGERRAGSKGGVYVNPPGQQFNSENVETLLFLGNERYVGSGDYMVIFSSDQAPVDIGAVTQGSQFRELKMAKAIKLTPSNFLYLGPNTFKNYFE</sequence>
<feature type="region of interest" description="Disordered" evidence="1">
    <location>
        <begin position="19"/>
        <end position="44"/>
    </location>
</feature>
<dbReference type="EMBL" id="JAAQYP010000010">
    <property type="protein sequence ID" value="NNA95189.1"/>
    <property type="molecule type" value="Genomic_DNA"/>
</dbReference>